<evidence type="ECO:0000256" key="5">
    <source>
        <dbReference type="ARBA" id="ARBA00022741"/>
    </source>
</evidence>
<sequence>MKVTILYNRVTSTQGRPKDILADEDSVKTALEIQNNLNTLGLETELLEITENNQADILAHKTDIFFNQSFGLGSIPKTESDVAELLDQTGLPYTGSNSEAIILTTDKIGTKKLILQNNLPTPNFQIFKSTHDRPHPKLHYPLIVKPASEDCSIGIDDNSVVSDLPSLQAKILELSKTYPGPYLVEEYIAGRELNVTIFGNGDAAVALPISEILFDARFANRPKIISFAGKWEETSEDYRGTSEAKCPAELSPDVKARVEEIALIAFKLTGCSDYARVDIRLSLQGDPFILEVNANPAIGATDGAVRSAKASGLTYQHFLQSILEFALLRFKRTLKSPHWAQI</sequence>
<keyword evidence="9" id="KW-0961">Cell wall biogenesis/degradation</keyword>
<dbReference type="InterPro" id="IPR011095">
    <property type="entry name" value="Dala_Dala_lig_C"/>
</dbReference>
<evidence type="ECO:0000313" key="13">
    <source>
        <dbReference type="Proteomes" id="UP000177871"/>
    </source>
</evidence>
<dbReference type="PANTHER" id="PTHR23132">
    <property type="entry name" value="D-ALANINE--D-ALANINE LIGASE"/>
    <property type="match status" value="1"/>
</dbReference>
<keyword evidence="8" id="KW-0573">Peptidoglycan synthesis</keyword>
<keyword evidence="7" id="KW-0133">Cell shape</keyword>
<dbReference type="SUPFAM" id="SSF52440">
    <property type="entry name" value="PreATP-grasp domain"/>
    <property type="match status" value="1"/>
</dbReference>
<keyword evidence="3" id="KW-0963">Cytoplasm</keyword>
<keyword evidence="6 10" id="KW-0067">ATP-binding</keyword>
<dbReference type="EMBL" id="MFJK01000010">
    <property type="protein sequence ID" value="OGG19070.1"/>
    <property type="molecule type" value="Genomic_DNA"/>
</dbReference>
<evidence type="ECO:0000256" key="7">
    <source>
        <dbReference type="ARBA" id="ARBA00022960"/>
    </source>
</evidence>
<accession>A0A1F6A309</accession>
<dbReference type="PROSITE" id="PS50975">
    <property type="entry name" value="ATP_GRASP"/>
    <property type="match status" value="1"/>
</dbReference>
<dbReference type="SUPFAM" id="SSF56059">
    <property type="entry name" value="Glutathione synthetase ATP-binding domain-like"/>
    <property type="match status" value="1"/>
</dbReference>
<reference evidence="12 13" key="1">
    <citation type="journal article" date="2016" name="Nat. Commun.">
        <title>Thousands of microbial genomes shed light on interconnected biogeochemical processes in an aquifer system.</title>
        <authorList>
            <person name="Anantharaman K."/>
            <person name="Brown C.T."/>
            <person name="Hug L.A."/>
            <person name="Sharon I."/>
            <person name="Castelle C.J."/>
            <person name="Probst A.J."/>
            <person name="Thomas B.C."/>
            <person name="Singh A."/>
            <person name="Wilkins M.J."/>
            <person name="Karaoz U."/>
            <person name="Brodie E.L."/>
            <person name="Williams K.H."/>
            <person name="Hubbard S.S."/>
            <person name="Banfield J.F."/>
        </authorList>
    </citation>
    <scope>NUCLEOTIDE SEQUENCE [LARGE SCALE GENOMIC DNA]</scope>
</reference>
<gene>
    <name evidence="12" type="ORF">A2721_00725</name>
</gene>
<dbReference type="InterPro" id="IPR011761">
    <property type="entry name" value="ATP-grasp"/>
</dbReference>
<dbReference type="PANTHER" id="PTHR23132:SF23">
    <property type="entry name" value="D-ALANINE--D-ALANINE LIGASE B"/>
    <property type="match status" value="1"/>
</dbReference>
<comment type="subcellular location">
    <subcellularLocation>
        <location evidence="1">Cytoplasm</location>
    </subcellularLocation>
</comment>
<dbReference type="Pfam" id="PF07478">
    <property type="entry name" value="Dala_Dala_lig_C"/>
    <property type="match status" value="1"/>
</dbReference>
<dbReference type="GO" id="GO:0005737">
    <property type="term" value="C:cytoplasm"/>
    <property type="evidence" value="ECO:0007669"/>
    <property type="project" value="UniProtKB-SubCell"/>
</dbReference>
<dbReference type="PROSITE" id="PS00844">
    <property type="entry name" value="DALA_DALA_LIGASE_2"/>
    <property type="match status" value="1"/>
</dbReference>
<dbReference type="InterPro" id="IPR013815">
    <property type="entry name" value="ATP_grasp_subdomain_1"/>
</dbReference>
<dbReference type="GO" id="GO:0009252">
    <property type="term" value="P:peptidoglycan biosynthetic process"/>
    <property type="evidence" value="ECO:0007669"/>
    <property type="project" value="UniProtKB-KW"/>
</dbReference>
<feature type="domain" description="ATP-grasp" evidence="11">
    <location>
        <begin position="111"/>
        <end position="324"/>
    </location>
</feature>
<dbReference type="Gene3D" id="3.30.470.20">
    <property type="entry name" value="ATP-grasp fold, B domain"/>
    <property type="match status" value="1"/>
</dbReference>
<dbReference type="GO" id="GO:0071555">
    <property type="term" value="P:cell wall organization"/>
    <property type="evidence" value="ECO:0007669"/>
    <property type="project" value="UniProtKB-KW"/>
</dbReference>
<evidence type="ECO:0000256" key="4">
    <source>
        <dbReference type="ARBA" id="ARBA00022598"/>
    </source>
</evidence>
<dbReference type="GO" id="GO:0046872">
    <property type="term" value="F:metal ion binding"/>
    <property type="evidence" value="ECO:0007669"/>
    <property type="project" value="InterPro"/>
</dbReference>
<dbReference type="InterPro" id="IPR000291">
    <property type="entry name" value="D-Ala_lig_Van_CS"/>
</dbReference>
<dbReference type="AlphaFoldDB" id="A0A1F6A309"/>
<evidence type="ECO:0000256" key="9">
    <source>
        <dbReference type="ARBA" id="ARBA00023316"/>
    </source>
</evidence>
<protein>
    <recommendedName>
        <fullName evidence="11">ATP-grasp domain-containing protein</fullName>
    </recommendedName>
</protein>
<evidence type="ECO:0000256" key="2">
    <source>
        <dbReference type="ARBA" id="ARBA00010871"/>
    </source>
</evidence>
<evidence type="ECO:0000256" key="10">
    <source>
        <dbReference type="PROSITE-ProRule" id="PRU00409"/>
    </source>
</evidence>
<organism evidence="12 13">
    <name type="scientific">Candidatus Gottesmanbacteria bacterium RIFCSPHIGHO2_01_FULL_47_48</name>
    <dbReference type="NCBI Taxonomy" id="1798381"/>
    <lineage>
        <taxon>Bacteria</taxon>
        <taxon>Candidatus Gottesmaniibacteriota</taxon>
    </lineage>
</organism>
<dbReference type="Gene3D" id="3.40.50.20">
    <property type="match status" value="1"/>
</dbReference>
<keyword evidence="4" id="KW-0436">Ligase</keyword>
<dbReference type="STRING" id="1798381.A2721_00725"/>
<evidence type="ECO:0000256" key="3">
    <source>
        <dbReference type="ARBA" id="ARBA00022490"/>
    </source>
</evidence>
<name>A0A1F6A309_9BACT</name>
<comment type="caution">
    <text evidence="12">The sequence shown here is derived from an EMBL/GenBank/DDBJ whole genome shotgun (WGS) entry which is preliminary data.</text>
</comment>
<dbReference type="GO" id="GO:0008716">
    <property type="term" value="F:D-alanine-D-alanine ligase activity"/>
    <property type="evidence" value="ECO:0007669"/>
    <property type="project" value="InterPro"/>
</dbReference>
<evidence type="ECO:0000256" key="8">
    <source>
        <dbReference type="ARBA" id="ARBA00022984"/>
    </source>
</evidence>
<evidence type="ECO:0000259" key="11">
    <source>
        <dbReference type="PROSITE" id="PS50975"/>
    </source>
</evidence>
<comment type="similarity">
    <text evidence="2">Belongs to the D-alanine--D-alanine ligase family.</text>
</comment>
<keyword evidence="5 10" id="KW-0547">Nucleotide-binding</keyword>
<dbReference type="GO" id="GO:0008360">
    <property type="term" value="P:regulation of cell shape"/>
    <property type="evidence" value="ECO:0007669"/>
    <property type="project" value="UniProtKB-KW"/>
</dbReference>
<dbReference type="Proteomes" id="UP000177871">
    <property type="component" value="Unassembled WGS sequence"/>
</dbReference>
<dbReference type="GO" id="GO:0005524">
    <property type="term" value="F:ATP binding"/>
    <property type="evidence" value="ECO:0007669"/>
    <property type="project" value="UniProtKB-UniRule"/>
</dbReference>
<proteinExistence type="inferred from homology"/>
<dbReference type="InterPro" id="IPR016185">
    <property type="entry name" value="PreATP-grasp_dom_sf"/>
</dbReference>
<evidence type="ECO:0000256" key="1">
    <source>
        <dbReference type="ARBA" id="ARBA00004496"/>
    </source>
</evidence>
<evidence type="ECO:0000313" key="12">
    <source>
        <dbReference type="EMBL" id="OGG19070.1"/>
    </source>
</evidence>
<dbReference type="Gene3D" id="3.30.1490.20">
    <property type="entry name" value="ATP-grasp fold, A domain"/>
    <property type="match status" value="1"/>
</dbReference>
<evidence type="ECO:0000256" key="6">
    <source>
        <dbReference type="ARBA" id="ARBA00022840"/>
    </source>
</evidence>